<evidence type="ECO:0000313" key="2">
    <source>
        <dbReference type="Proteomes" id="UP000076154"/>
    </source>
</evidence>
<organism evidence="1 2">
    <name type="scientific">Hypsizygus marmoreus</name>
    <name type="common">White beech mushroom</name>
    <name type="synonym">Agaricus marmoreus</name>
    <dbReference type="NCBI Taxonomy" id="39966"/>
    <lineage>
        <taxon>Eukaryota</taxon>
        <taxon>Fungi</taxon>
        <taxon>Dikarya</taxon>
        <taxon>Basidiomycota</taxon>
        <taxon>Agaricomycotina</taxon>
        <taxon>Agaricomycetes</taxon>
        <taxon>Agaricomycetidae</taxon>
        <taxon>Agaricales</taxon>
        <taxon>Tricholomatineae</taxon>
        <taxon>Lyophyllaceae</taxon>
        <taxon>Hypsizygus</taxon>
    </lineage>
</organism>
<proteinExistence type="predicted"/>
<dbReference type="EMBL" id="LUEZ02000044">
    <property type="protein sequence ID" value="RDB24356.1"/>
    <property type="molecule type" value="Genomic_DNA"/>
</dbReference>
<comment type="caution">
    <text evidence="1">The sequence shown here is derived from an EMBL/GenBank/DDBJ whole genome shotgun (WGS) entry which is preliminary data.</text>
</comment>
<sequence>MKNIAVLETSAETFSLDLSGMASQSELFRLEQTPRWCTNHNRTGKVSRHEIRLVYLFNIAVFAPRRMLYQSARWFTNCSKPAVLGQDCLPVLIPSQGQFQTAPSAVFTTPSKVVSQQRWRFVKPRSSCVPFRGTPTLTSLEIVFCNIPRRKEDLKDMPVDAAIPPLLSMERTGVADDFINPLAIASKTAKGEALLRGGTEVMRAPGTRDIVGLVTALEVGCWESVVNVYSESTCKADRMLLGKAESKAKERNI</sequence>
<dbReference type="Proteomes" id="UP000076154">
    <property type="component" value="Unassembled WGS sequence"/>
</dbReference>
<gene>
    <name evidence="1" type="ORF">Hypma_008428</name>
</gene>
<name>A0A369K058_HYPMA</name>
<protein>
    <submittedName>
        <fullName evidence="1">Uncharacterized protein</fullName>
    </submittedName>
</protein>
<evidence type="ECO:0000313" key="1">
    <source>
        <dbReference type="EMBL" id="RDB24356.1"/>
    </source>
</evidence>
<keyword evidence="2" id="KW-1185">Reference proteome</keyword>
<accession>A0A369K058</accession>
<dbReference type="InParanoid" id="A0A369K058"/>
<reference evidence="1" key="1">
    <citation type="submission" date="2018-04" db="EMBL/GenBank/DDBJ databases">
        <title>Whole genome sequencing of Hypsizygus marmoreus.</title>
        <authorList>
            <person name="Choi I.-G."/>
            <person name="Min B."/>
            <person name="Kim J.-G."/>
            <person name="Kim S."/>
            <person name="Oh Y.-L."/>
            <person name="Kong W.-S."/>
            <person name="Park H."/>
            <person name="Jeong J."/>
            <person name="Song E.-S."/>
        </authorList>
    </citation>
    <scope>NUCLEOTIDE SEQUENCE [LARGE SCALE GENOMIC DNA]</scope>
    <source>
        <strain evidence="1">51987-8</strain>
    </source>
</reference>
<dbReference type="AlphaFoldDB" id="A0A369K058"/>